<gene>
    <name evidence="1" type="ORF">AVDCRST_MAG25-98</name>
</gene>
<protein>
    <submittedName>
        <fullName evidence="1">Uncharacterized protein</fullName>
    </submittedName>
</protein>
<reference evidence="1" key="1">
    <citation type="submission" date="2020-02" db="EMBL/GenBank/DDBJ databases">
        <authorList>
            <person name="Meier V. D."/>
        </authorList>
    </citation>
    <scope>NUCLEOTIDE SEQUENCE</scope>
    <source>
        <strain evidence="1">AVDCRST_MAG25</strain>
    </source>
</reference>
<organism evidence="1">
    <name type="scientific">uncultured Rubrobacteraceae bacterium</name>
    <dbReference type="NCBI Taxonomy" id="349277"/>
    <lineage>
        <taxon>Bacteria</taxon>
        <taxon>Bacillati</taxon>
        <taxon>Actinomycetota</taxon>
        <taxon>Rubrobacteria</taxon>
        <taxon>Rubrobacterales</taxon>
        <taxon>Rubrobacteraceae</taxon>
        <taxon>environmental samples</taxon>
    </lineage>
</organism>
<name>A0A6J4QY94_9ACTN</name>
<dbReference type="AlphaFoldDB" id="A0A6J4QY94"/>
<accession>A0A6J4QY94</accession>
<proteinExistence type="predicted"/>
<evidence type="ECO:0000313" key="1">
    <source>
        <dbReference type="EMBL" id="CAA9455776.1"/>
    </source>
</evidence>
<dbReference type="EMBL" id="CADCVI010000007">
    <property type="protein sequence ID" value="CAA9455776.1"/>
    <property type="molecule type" value="Genomic_DNA"/>
</dbReference>
<sequence>MTDRRDERRSYEEPENPVEELIEVFEKTRWRPAKAPWGEAERWMREKEERREELMKAWRSRRVRPVSDETGGPPS</sequence>